<dbReference type="RefSeq" id="WP_093990997.1">
    <property type="nucleotide sequence ID" value="NZ_FXZK01000001.1"/>
</dbReference>
<dbReference type="AlphaFoldDB" id="A0A238LD55"/>
<dbReference type="Gene3D" id="3.40.50.720">
    <property type="entry name" value="NAD(P)-binding Rossmann-like Domain"/>
    <property type="match status" value="1"/>
</dbReference>
<evidence type="ECO:0000256" key="3">
    <source>
        <dbReference type="RuleBase" id="RU000363"/>
    </source>
</evidence>
<proteinExistence type="inferred from homology"/>
<keyword evidence="5" id="KW-1185">Reference proteome</keyword>
<dbReference type="PRINTS" id="PR00081">
    <property type="entry name" value="GDHRDH"/>
</dbReference>
<accession>A0A238LD55</accession>
<dbReference type="Pfam" id="PF00106">
    <property type="entry name" value="adh_short"/>
    <property type="match status" value="1"/>
</dbReference>
<protein>
    <submittedName>
        <fullName evidence="4">2-(R)-hydroxypropyl-CoM dehydrogenase</fullName>
        <ecNumber evidence="4">1.1.1.268</ecNumber>
    </submittedName>
</protein>
<name>A0A238LD55_9RHOB</name>
<evidence type="ECO:0000256" key="1">
    <source>
        <dbReference type="ARBA" id="ARBA00006484"/>
    </source>
</evidence>
<evidence type="ECO:0000313" key="5">
    <source>
        <dbReference type="Proteomes" id="UP000201613"/>
    </source>
</evidence>
<dbReference type="PRINTS" id="PR00080">
    <property type="entry name" value="SDRFAMILY"/>
</dbReference>
<organism evidence="4 5">
    <name type="scientific">Flavimaricola marinus</name>
    <dbReference type="NCBI Taxonomy" id="1819565"/>
    <lineage>
        <taxon>Bacteria</taxon>
        <taxon>Pseudomonadati</taxon>
        <taxon>Pseudomonadota</taxon>
        <taxon>Alphaproteobacteria</taxon>
        <taxon>Rhodobacterales</taxon>
        <taxon>Paracoccaceae</taxon>
        <taxon>Flavimaricola</taxon>
    </lineage>
</organism>
<dbReference type="InterPro" id="IPR002347">
    <property type="entry name" value="SDR_fam"/>
</dbReference>
<gene>
    <name evidence="4" type="primary">xecD</name>
    <name evidence="4" type="ORF">LOM8899_01006</name>
</gene>
<reference evidence="4 5" key="1">
    <citation type="submission" date="2017-05" db="EMBL/GenBank/DDBJ databases">
        <authorList>
            <person name="Song R."/>
            <person name="Chenine A.L."/>
            <person name="Ruprecht R.M."/>
        </authorList>
    </citation>
    <scope>NUCLEOTIDE SEQUENCE [LARGE SCALE GENOMIC DNA]</scope>
    <source>
        <strain evidence="4 5">CECT 8899</strain>
    </source>
</reference>
<keyword evidence="2 4" id="KW-0560">Oxidoreductase</keyword>
<dbReference type="Proteomes" id="UP000201613">
    <property type="component" value="Unassembled WGS sequence"/>
</dbReference>
<dbReference type="GO" id="GO:0016020">
    <property type="term" value="C:membrane"/>
    <property type="evidence" value="ECO:0007669"/>
    <property type="project" value="TreeGrafter"/>
</dbReference>
<dbReference type="GO" id="GO:0050574">
    <property type="term" value="F:2-(R)-hydroxypropyl-CoM dehydrogenase activity"/>
    <property type="evidence" value="ECO:0007669"/>
    <property type="project" value="UniProtKB-EC"/>
</dbReference>
<dbReference type="OrthoDB" id="8280747at2"/>
<dbReference type="PANTHER" id="PTHR44196">
    <property type="entry name" value="DEHYDROGENASE/REDUCTASE SDR FAMILY MEMBER 7B"/>
    <property type="match status" value="1"/>
</dbReference>
<dbReference type="InterPro" id="IPR036291">
    <property type="entry name" value="NAD(P)-bd_dom_sf"/>
</dbReference>
<dbReference type="EMBL" id="FXZK01000001">
    <property type="protein sequence ID" value="SMY06876.1"/>
    <property type="molecule type" value="Genomic_DNA"/>
</dbReference>
<dbReference type="PANTHER" id="PTHR44196:SF1">
    <property type="entry name" value="DEHYDROGENASE_REDUCTASE SDR FAMILY MEMBER 7B"/>
    <property type="match status" value="1"/>
</dbReference>
<evidence type="ECO:0000256" key="2">
    <source>
        <dbReference type="ARBA" id="ARBA00023002"/>
    </source>
</evidence>
<comment type="similarity">
    <text evidence="1 3">Belongs to the short-chain dehydrogenases/reductases (SDR) family.</text>
</comment>
<sequence length="248" mass="25714">MTLAIVTGASGGLGRALSVALCKRNMPVAGLGRRTDALAETLALAGPLFHPITADVADAASVANGFAKADEIAAVTILINNAAVYPRRDILDETPESFAATMAINLGGVVACTHEALARMVPNGAGRIVNVASMADIAPLPASAAYSVSKGAARVLTKALVADLGDRFPNIVINDWLPGMLATGMGIPDGLDPATAAEWGATLALWDDPSLNGTVWEMDRELPPPRSLKGRIKDKLMLRKSAVARRLS</sequence>
<dbReference type="SUPFAM" id="SSF51735">
    <property type="entry name" value="NAD(P)-binding Rossmann-fold domains"/>
    <property type="match status" value="1"/>
</dbReference>
<dbReference type="CDD" id="cd05233">
    <property type="entry name" value="SDR_c"/>
    <property type="match status" value="1"/>
</dbReference>
<dbReference type="EC" id="1.1.1.268" evidence="4"/>
<evidence type="ECO:0000313" key="4">
    <source>
        <dbReference type="EMBL" id="SMY06876.1"/>
    </source>
</evidence>